<sequence>MLPSNQQCNYPLSPRQIAILSETISSRQDELRFADDMILKQQAKSAASAAAIAHLEPAITRIKLAIDAQKQAFNELKSTKTAFSKSINVTSPNWAEESEARERCKTAMTRVDGQLTASLEKIDEQISLIEETAPLLCNTLRELEIDIYHHRLHQEAATQYVVGLIDQKQAIEENIKLLRSALNPVKNTPAEIWAKIFAIRTSEDMENFFINPSHQLIPSTALKLSQICRFWRDIILSERLLWQNMAIYPDCQWLSSKIELLKHNRSLNPGIPTLVYDMTRAVAWNRHYRGTYRSCVPIGTGEISMFDKYSLRLLTYGNNNGAQLLSTVSFRQPKSVILHILTDTQQRYLVNLLTPLSDITSLEVIAKGTYTSTPPQFSMTQRSLAYLRLNLTTFQPFDVASYLGPSLQELHIHHNGVNALSFSAASLQLPKLKVLGITPPDTGFTNSLRLPKLARIVLYGPKITTVNRVTLIASLTQFVGSEHFKRVRELELRDWKVFKPIGGDEWSVMSIFEEFVEEMHLISTLHLVDSYVDGTRLFDIIDTLMDTIQTEVSMLNKVVVNFCSGITQEECEMISNIVAKVEVCV</sequence>
<dbReference type="EMBL" id="KN824291">
    <property type="protein sequence ID" value="KIM28718.1"/>
    <property type="molecule type" value="Genomic_DNA"/>
</dbReference>
<accession>A0A0C2WRC7</accession>
<evidence type="ECO:0000313" key="2">
    <source>
        <dbReference type="Proteomes" id="UP000054097"/>
    </source>
</evidence>
<dbReference type="SUPFAM" id="SSF52047">
    <property type="entry name" value="RNI-like"/>
    <property type="match status" value="1"/>
</dbReference>
<name>A0A0C2WRC7_SERVB</name>
<gene>
    <name evidence="1" type="ORF">M408DRAFT_329180</name>
</gene>
<reference evidence="1 2" key="1">
    <citation type="submission" date="2014-04" db="EMBL/GenBank/DDBJ databases">
        <authorList>
            <consortium name="DOE Joint Genome Institute"/>
            <person name="Kuo A."/>
            <person name="Zuccaro A."/>
            <person name="Kohler A."/>
            <person name="Nagy L.G."/>
            <person name="Floudas D."/>
            <person name="Copeland A."/>
            <person name="Barry K.W."/>
            <person name="Cichocki N."/>
            <person name="Veneault-Fourrey C."/>
            <person name="LaButti K."/>
            <person name="Lindquist E.A."/>
            <person name="Lipzen A."/>
            <person name="Lundell T."/>
            <person name="Morin E."/>
            <person name="Murat C."/>
            <person name="Sun H."/>
            <person name="Tunlid A."/>
            <person name="Henrissat B."/>
            <person name="Grigoriev I.V."/>
            <person name="Hibbett D.S."/>
            <person name="Martin F."/>
            <person name="Nordberg H.P."/>
            <person name="Cantor M.N."/>
            <person name="Hua S.X."/>
        </authorList>
    </citation>
    <scope>NUCLEOTIDE SEQUENCE [LARGE SCALE GENOMIC DNA]</scope>
    <source>
        <strain evidence="1 2">MAFF 305830</strain>
    </source>
</reference>
<dbReference type="AlphaFoldDB" id="A0A0C2WRC7"/>
<evidence type="ECO:0000313" key="1">
    <source>
        <dbReference type="EMBL" id="KIM28718.1"/>
    </source>
</evidence>
<keyword evidence="2" id="KW-1185">Reference proteome</keyword>
<protein>
    <submittedName>
        <fullName evidence="1">Uncharacterized protein</fullName>
    </submittedName>
</protein>
<proteinExistence type="predicted"/>
<reference evidence="2" key="2">
    <citation type="submission" date="2015-01" db="EMBL/GenBank/DDBJ databases">
        <title>Evolutionary Origins and Diversification of the Mycorrhizal Mutualists.</title>
        <authorList>
            <consortium name="DOE Joint Genome Institute"/>
            <consortium name="Mycorrhizal Genomics Consortium"/>
            <person name="Kohler A."/>
            <person name="Kuo A."/>
            <person name="Nagy L.G."/>
            <person name="Floudas D."/>
            <person name="Copeland A."/>
            <person name="Barry K.W."/>
            <person name="Cichocki N."/>
            <person name="Veneault-Fourrey C."/>
            <person name="LaButti K."/>
            <person name="Lindquist E.A."/>
            <person name="Lipzen A."/>
            <person name="Lundell T."/>
            <person name="Morin E."/>
            <person name="Murat C."/>
            <person name="Riley R."/>
            <person name="Ohm R."/>
            <person name="Sun H."/>
            <person name="Tunlid A."/>
            <person name="Henrissat B."/>
            <person name="Grigoriev I.V."/>
            <person name="Hibbett D.S."/>
            <person name="Martin F."/>
        </authorList>
    </citation>
    <scope>NUCLEOTIDE SEQUENCE [LARGE SCALE GENOMIC DNA]</scope>
    <source>
        <strain evidence="2">MAFF 305830</strain>
    </source>
</reference>
<dbReference type="OrthoDB" id="2269034at2759"/>
<dbReference type="Gene3D" id="3.80.10.10">
    <property type="entry name" value="Ribonuclease Inhibitor"/>
    <property type="match status" value="1"/>
</dbReference>
<dbReference type="HOGENOM" id="CLU_467051_0_0_1"/>
<dbReference type="Proteomes" id="UP000054097">
    <property type="component" value="Unassembled WGS sequence"/>
</dbReference>
<dbReference type="InterPro" id="IPR032675">
    <property type="entry name" value="LRR_dom_sf"/>
</dbReference>
<organism evidence="1 2">
    <name type="scientific">Serendipita vermifera MAFF 305830</name>
    <dbReference type="NCBI Taxonomy" id="933852"/>
    <lineage>
        <taxon>Eukaryota</taxon>
        <taxon>Fungi</taxon>
        <taxon>Dikarya</taxon>
        <taxon>Basidiomycota</taxon>
        <taxon>Agaricomycotina</taxon>
        <taxon>Agaricomycetes</taxon>
        <taxon>Sebacinales</taxon>
        <taxon>Serendipitaceae</taxon>
        <taxon>Serendipita</taxon>
    </lineage>
</organism>